<dbReference type="OrthoDB" id="6395973at2"/>
<feature type="signal peptide" evidence="2">
    <location>
        <begin position="1"/>
        <end position="31"/>
    </location>
</feature>
<protein>
    <submittedName>
        <fullName evidence="3">Uncharacterized protein</fullName>
    </submittedName>
</protein>
<dbReference type="SUPFAM" id="SSF48208">
    <property type="entry name" value="Six-hairpin glycosidases"/>
    <property type="match status" value="1"/>
</dbReference>
<evidence type="ECO:0000313" key="3">
    <source>
        <dbReference type="EMBL" id="SDJ86358.1"/>
    </source>
</evidence>
<dbReference type="RefSeq" id="WP_143026646.1">
    <property type="nucleotide sequence ID" value="NZ_FNEM01000014.1"/>
</dbReference>
<feature type="region of interest" description="Disordered" evidence="1">
    <location>
        <begin position="598"/>
        <end position="619"/>
    </location>
</feature>
<organism evidence="3 4">
    <name type="scientific">Ferrimonas sediminum</name>
    <dbReference type="NCBI Taxonomy" id="718193"/>
    <lineage>
        <taxon>Bacteria</taxon>
        <taxon>Pseudomonadati</taxon>
        <taxon>Pseudomonadota</taxon>
        <taxon>Gammaproteobacteria</taxon>
        <taxon>Alteromonadales</taxon>
        <taxon>Ferrimonadaceae</taxon>
        <taxon>Ferrimonas</taxon>
    </lineage>
</organism>
<proteinExistence type="predicted"/>
<dbReference type="Proteomes" id="UP000199527">
    <property type="component" value="Unassembled WGS sequence"/>
</dbReference>
<accession>A0A1G8X6V8</accession>
<evidence type="ECO:0000256" key="2">
    <source>
        <dbReference type="SAM" id="SignalP"/>
    </source>
</evidence>
<keyword evidence="4" id="KW-1185">Reference proteome</keyword>
<keyword evidence="2" id="KW-0732">Signal</keyword>
<evidence type="ECO:0000313" key="4">
    <source>
        <dbReference type="Proteomes" id="UP000199527"/>
    </source>
</evidence>
<sequence>MRSRTWPWCWRVAVQRLLPALLLFLSATALCCPQAANPPAPGSTAARFDGNDAYLRLPAWSPKGAFTLVAWVSQVQLATPLFLLSDPGSDSHLALTQDGLASRWHGQQIDLAMPITPDAIRFIELRVEPGLLTVSDGVSERHLHHSAILGDTVHWQQVMRRGDQYSYATLQALALIDIHDTRSSRSYSFDRLCQLKQSAGTAPKTASLVGNVQWQQGLAMPPAPLAHITNQQQWDDAFEQGYGPSRPLLAETNGNDEAKLAWQGFYWLRAYITMNQTFGDRRYLDYAVELADHMLANTDLQRWQQERLDLSAQPYASAPKRYLNQPGAPAPGWRRPHKGWRIEVLSDGQILNAITQLANHIKSNPELPYQSRADDYLNQARLIIDSHDSSFSTTKNTTIGGAYYYVNPDNRALGDPGLYANPLPYNHQLTQASAMALLNKWRPDTKLQQKIAQILAFFQAGIRYRPDGSCEWDYALNPSKPLRAEDLNHGHMDIGFLLIARQLDYPLDPRLLPCAAQTLSRHTFMPPALMAHNLKGEGLSSRWDQVAIGYDWFELQEYDPDIALISQHVLRQFGSPTWVRPFLAWAIQLQWQQQHKTAPTRGWLQPQATTEATPAKAGL</sequence>
<dbReference type="EMBL" id="FNEM01000014">
    <property type="protein sequence ID" value="SDJ86358.1"/>
    <property type="molecule type" value="Genomic_DNA"/>
</dbReference>
<dbReference type="AlphaFoldDB" id="A0A1G8X6V8"/>
<dbReference type="InterPro" id="IPR008928">
    <property type="entry name" value="6-hairpin_glycosidase_sf"/>
</dbReference>
<evidence type="ECO:0000256" key="1">
    <source>
        <dbReference type="SAM" id="MobiDB-lite"/>
    </source>
</evidence>
<gene>
    <name evidence="3" type="ORF">SAMN04488540_114105</name>
</gene>
<feature type="chain" id="PRO_5011770231" evidence="2">
    <location>
        <begin position="32"/>
        <end position="619"/>
    </location>
</feature>
<name>A0A1G8X6V8_9GAMM</name>
<reference evidence="4" key="1">
    <citation type="submission" date="2016-10" db="EMBL/GenBank/DDBJ databases">
        <authorList>
            <person name="Varghese N."/>
            <person name="Submissions S."/>
        </authorList>
    </citation>
    <scope>NUCLEOTIDE SEQUENCE [LARGE SCALE GENOMIC DNA]</scope>
    <source>
        <strain evidence="4">DSM 23317</strain>
    </source>
</reference>
<dbReference type="GO" id="GO:0005975">
    <property type="term" value="P:carbohydrate metabolic process"/>
    <property type="evidence" value="ECO:0007669"/>
    <property type="project" value="InterPro"/>
</dbReference>